<accession>A0AAV6K202</accession>
<feature type="region of interest" description="Disordered" evidence="1">
    <location>
        <begin position="1"/>
        <end position="38"/>
    </location>
</feature>
<sequence>MLLSLPRQNLEPERSNQTHPENRHRPVGNLLPRHSSGLHRPAPSSLFFMPLVESNKRLVGHGGVGLVRVLVVEGEVEGVVVNSFDPVRVV</sequence>
<dbReference type="EMBL" id="JACTNZ010000006">
    <property type="protein sequence ID" value="KAG5546389.1"/>
    <property type="molecule type" value="Genomic_DNA"/>
</dbReference>
<evidence type="ECO:0000313" key="3">
    <source>
        <dbReference type="Proteomes" id="UP000823749"/>
    </source>
</evidence>
<evidence type="ECO:0000313" key="2">
    <source>
        <dbReference type="EMBL" id="KAG5546389.1"/>
    </source>
</evidence>
<organism evidence="2 3">
    <name type="scientific">Rhododendron griersonianum</name>
    <dbReference type="NCBI Taxonomy" id="479676"/>
    <lineage>
        <taxon>Eukaryota</taxon>
        <taxon>Viridiplantae</taxon>
        <taxon>Streptophyta</taxon>
        <taxon>Embryophyta</taxon>
        <taxon>Tracheophyta</taxon>
        <taxon>Spermatophyta</taxon>
        <taxon>Magnoliopsida</taxon>
        <taxon>eudicotyledons</taxon>
        <taxon>Gunneridae</taxon>
        <taxon>Pentapetalae</taxon>
        <taxon>asterids</taxon>
        <taxon>Ericales</taxon>
        <taxon>Ericaceae</taxon>
        <taxon>Ericoideae</taxon>
        <taxon>Rhodoreae</taxon>
        <taxon>Rhododendron</taxon>
    </lineage>
</organism>
<dbReference type="AlphaFoldDB" id="A0AAV6K202"/>
<name>A0AAV6K202_9ERIC</name>
<comment type="caution">
    <text evidence="2">The sequence shown here is derived from an EMBL/GenBank/DDBJ whole genome shotgun (WGS) entry which is preliminary data.</text>
</comment>
<evidence type="ECO:0000256" key="1">
    <source>
        <dbReference type="SAM" id="MobiDB-lite"/>
    </source>
</evidence>
<dbReference type="Proteomes" id="UP000823749">
    <property type="component" value="Chromosome 6"/>
</dbReference>
<gene>
    <name evidence="2" type="ORF">RHGRI_018540</name>
</gene>
<keyword evidence="3" id="KW-1185">Reference proteome</keyword>
<protein>
    <submittedName>
        <fullName evidence="2">Uncharacterized protein</fullName>
    </submittedName>
</protein>
<reference evidence="2 3" key="1">
    <citation type="submission" date="2020-08" db="EMBL/GenBank/DDBJ databases">
        <title>Plant Genome Project.</title>
        <authorList>
            <person name="Zhang R.-G."/>
        </authorList>
    </citation>
    <scope>NUCLEOTIDE SEQUENCE [LARGE SCALE GENOMIC DNA]</scope>
    <source>
        <strain evidence="2">WSP0</strain>
        <tissue evidence="2">Leaf</tissue>
    </source>
</reference>
<feature type="compositionally biased region" description="Basic and acidic residues" evidence="1">
    <location>
        <begin position="10"/>
        <end position="24"/>
    </location>
</feature>
<proteinExistence type="predicted"/>